<dbReference type="EMBL" id="JANAVB010040220">
    <property type="protein sequence ID" value="KAJ6798463.1"/>
    <property type="molecule type" value="Genomic_DNA"/>
</dbReference>
<dbReference type="GO" id="GO:0009451">
    <property type="term" value="P:RNA modification"/>
    <property type="evidence" value="ECO:0007669"/>
    <property type="project" value="InterPro"/>
</dbReference>
<evidence type="ECO:0000313" key="2">
    <source>
        <dbReference type="EMBL" id="KAJ6798463.1"/>
    </source>
</evidence>
<feature type="compositionally biased region" description="Low complexity" evidence="1">
    <location>
        <begin position="1"/>
        <end position="26"/>
    </location>
</feature>
<keyword evidence="3" id="KW-1185">Reference proteome</keyword>
<sequence length="118" mass="13131">MTSPSSTLSSNLTSSSTTPSSRPTPTIGLPLSVSLFLLHRMRRHHQPPPHPDKYTFTSFFKLSALGSKFPFGSSLHCVTIRYGLDSSVFIRTALIDFYGKCREIGSAQKLFDKMPHQN</sequence>
<dbReference type="PANTHER" id="PTHR47926">
    <property type="entry name" value="PENTATRICOPEPTIDE REPEAT-CONTAINING PROTEIN"/>
    <property type="match status" value="1"/>
</dbReference>
<dbReference type="PANTHER" id="PTHR47926:SF467">
    <property type="entry name" value="REPEAT-CONTAINING PROTEIN, PUTATIVE-RELATED"/>
    <property type="match status" value="1"/>
</dbReference>
<dbReference type="InterPro" id="IPR046960">
    <property type="entry name" value="PPR_At4g14850-like_plant"/>
</dbReference>
<feature type="region of interest" description="Disordered" evidence="1">
    <location>
        <begin position="1"/>
        <end position="27"/>
    </location>
</feature>
<dbReference type="GO" id="GO:0003723">
    <property type="term" value="F:RNA binding"/>
    <property type="evidence" value="ECO:0007669"/>
    <property type="project" value="InterPro"/>
</dbReference>
<evidence type="ECO:0000256" key="1">
    <source>
        <dbReference type="SAM" id="MobiDB-lite"/>
    </source>
</evidence>
<organism evidence="2 3">
    <name type="scientific">Iris pallida</name>
    <name type="common">Sweet iris</name>
    <dbReference type="NCBI Taxonomy" id="29817"/>
    <lineage>
        <taxon>Eukaryota</taxon>
        <taxon>Viridiplantae</taxon>
        <taxon>Streptophyta</taxon>
        <taxon>Embryophyta</taxon>
        <taxon>Tracheophyta</taxon>
        <taxon>Spermatophyta</taxon>
        <taxon>Magnoliopsida</taxon>
        <taxon>Liliopsida</taxon>
        <taxon>Asparagales</taxon>
        <taxon>Iridaceae</taxon>
        <taxon>Iridoideae</taxon>
        <taxon>Irideae</taxon>
        <taxon>Iris</taxon>
    </lineage>
</organism>
<dbReference type="Proteomes" id="UP001140949">
    <property type="component" value="Unassembled WGS sequence"/>
</dbReference>
<dbReference type="AlphaFoldDB" id="A0AAX6E3D5"/>
<dbReference type="Gene3D" id="1.25.40.10">
    <property type="entry name" value="Tetratricopeptide repeat domain"/>
    <property type="match status" value="1"/>
</dbReference>
<comment type="caution">
    <text evidence="2">The sequence shown here is derived from an EMBL/GenBank/DDBJ whole genome shotgun (WGS) entry which is preliminary data.</text>
</comment>
<accession>A0AAX6E3D5</accession>
<reference evidence="2" key="1">
    <citation type="journal article" date="2023" name="GigaByte">
        <title>Genome assembly of the bearded iris, Iris pallida Lam.</title>
        <authorList>
            <person name="Bruccoleri R.E."/>
            <person name="Oakeley E.J."/>
            <person name="Faust A.M.E."/>
            <person name="Altorfer M."/>
            <person name="Dessus-Babus S."/>
            <person name="Burckhardt D."/>
            <person name="Oertli M."/>
            <person name="Naumann U."/>
            <person name="Petersen F."/>
            <person name="Wong J."/>
        </authorList>
    </citation>
    <scope>NUCLEOTIDE SEQUENCE</scope>
    <source>
        <strain evidence="2">GSM-AAB239-AS_SAM_17_03QT</strain>
    </source>
</reference>
<proteinExistence type="predicted"/>
<dbReference type="InterPro" id="IPR011990">
    <property type="entry name" value="TPR-like_helical_dom_sf"/>
</dbReference>
<reference evidence="2" key="2">
    <citation type="submission" date="2023-04" db="EMBL/GenBank/DDBJ databases">
        <authorList>
            <person name="Bruccoleri R.E."/>
            <person name="Oakeley E.J."/>
            <person name="Faust A.-M."/>
            <person name="Dessus-Babus S."/>
            <person name="Altorfer M."/>
            <person name="Burckhardt D."/>
            <person name="Oertli M."/>
            <person name="Naumann U."/>
            <person name="Petersen F."/>
            <person name="Wong J."/>
        </authorList>
    </citation>
    <scope>NUCLEOTIDE SEQUENCE</scope>
    <source>
        <strain evidence="2">GSM-AAB239-AS_SAM_17_03QT</strain>
        <tissue evidence="2">Leaf</tissue>
    </source>
</reference>
<evidence type="ECO:0000313" key="3">
    <source>
        <dbReference type="Proteomes" id="UP001140949"/>
    </source>
</evidence>
<name>A0AAX6E3D5_IRIPA</name>
<protein>
    <submittedName>
        <fullName evidence="2">Pentatricopeptide repeat-containing protein isoform X1</fullName>
    </submittedName>
</protein>
<gene>
    <name evidence="2" type="ORF">M6B38_212080</name>
</gene>